<dbReference type="RefSeq" id="WP_057946084.1">
    <property type="nucleotide sequence ID" value="NZ_CP067396.1"/>
</dbReference>
<keyword evidence="5" id="KW-0472">Membrane</keyword>
<reference evidence="6 7" key="1">
    <citation type="submission" date="2015-11" db="EMBL/GenBank/DDBJ databases">
        <title>Genome sequences of Lysobacter enzymogenes strain C3 and Lysobacter antibioticus ATCC 29479.</title>
        <authorList>
            <person name="Kobayashi D.Y."/>
        </authorList>
    </citation>
    <scope>NUCLEOTIDE SEQUENCE [LARGE SCALE GENOMIC DNA]</scope>
    <source>
        <strain evidence="6 7">C3</strain>
    </source>
</reference>
<evidence type="ECO:0000256" key="1">
    <source>
        <dbReference type="ARBA" id="ARBA00004651"/>
    </source>
</evidence>
<dbReference type="InterPro" id="IPR001123">
    <property type="entry name" value="LeuE-type"/>
</dbReference>
<dbReference type="EMBL" id="CP013140">
    <property type="protein sequence ID" value="ALN55861.1"/>
    <property type="molecule type" value="Genomic_DNA"/>
</dbReference>
<sequence length="205" mass="21618">MLSAAALAGFLASAGLIIAIGAQNAFVLRQGLARRHVGPVVAICAFSDIALILAGVAGIGALVQAWPTLLQVLRFGGAAFLGVYGFLAARRAWQGSGGLAASNAQQQTLRTAVLTCLAFTFLNPHVYLDTMVLLGSLSTRYDGDLRWAFAIGACLASVVWFASLGFGARLLQPVFRNPRAWRVLDGGIALFMWALCLMLLLQPLG</sequence>
<organism evidence="6 7">
    <name type="scientific">Lysobacter enzymogenes</name>
    <dbReference type="NCBI Taxonomy" id="69"/>
    <lineage>
        <taxon>Bacteria</taxon>
        <taxon>Pseudomonadati</taxon>
        <taxon>Pseudomonadota</taxon>
        <taxon>Gammaproteobacteria</taxon>
        <taxon>Lysobacterales</taxon>
        <taxon>Lysobacteraceae</taxon>
        <taxon>Lysobacter</taxon>
    </lineage>
</organism>
<dbReference type="STRING" id="69.GLE_0503"/>
<dbReference type="AlphaFoldDB" id="A0A0S2DBE6"/>
<evidence type="ECO:0000256" key="2">
    <source>
        <dbReference type="ARBA" id="ARBA00022475"/>
    </source>
</evidence>
<evidence type="ECO:0000256" key="5">
    <source>
        <dbReference type="ARBA" id="ARBA00023136"/>
    </source>
</evidence>
<gene>
    <name evidence="6" type="primary">lysE</name>
    <name evidence="6" type="ORF">GLE_0503</name>
</gene>
<dbReference type="GO" id="GO:0015171">
    <property type="term" value="F:amino acid transmembrane transporter activity"/>
    <property type="evidence" value="ECO:0007669"/>
    <property type="project" value="TreeGrafter"/>
</dbReference>
<keyword evidence="3" id="KW-0812">Transmembrane</keyword>
<evidence type="ECO:0000256" key="4">
    <source>
        <dbReference type="ARBA" id="ARBA00022989"/>
    </source>
</evidence>
<dbReference type="PANTHER" id="PTHR30086">
    <property type="entry name" value="ARGININE EXPORTER PROTEIN ARGO"/>
    <property type="match status" value="1"/>
</dbReference>
<evidence type="ECO:0000313" key="7">
    <source>
        <dbReference type="Proteomes" id="UP000061569"/>
    </source>
</evidence>
<name>A0A0S2DBE6_LYSEN</name>
<protein>
    <submittedName>
        <fullName evidence="6">Translocator protein, LysE family</fullName>
    </submittedName>
</protein>
<dbReference type="KEGG" id="lez:GLE_0503"/>
<dbReference type="PANTHER" id="PTHR30086:SF20">
    <property type="entry name" value="ARGININE EXPORTER PROTEIN ARGO-RELATED"/>
    <property type="match status" value="1"/>
</dbReference>
<keyword evidence="4" id="KW-1133">Transmembrane helix</keyword>
<evidence type="ECO:0000313" key="6">
    <source>
        <dbReference type="EMBL" id="ALN55861.1"/>
    </source>
</evidence>
<keyword evidence="2" id="KW-1003">Cell membrane</keyword>
<proteinExistence type="predicted"/>
<dbReference type="OrthoDB" id="5638726at2"/>
<dbReference type="PATRIC" id="fig|69.6.peg.498"/>
<accession>A0A0S2DBE6</accession>
<evidence type="ECO:0000256" key="3">
    <source>
        <dbReference type="ARBA" id="ARBA00022692"/>
    </source>
</evidence>
<dbReference type="Pfam" id="PF01810">
    <property type="entry name" value="LysE"/>
    <property type="match status" value="1"/>
</dbReference>
<comment type="subcellular location">
    <subcellularLocation>
        <location evidence="1">Cell membrane</location>
        <topology evidence="1">Multi-pass membrane protein</topology>
    </subcellularLocation>
</comment>
<dbReference type="Proteomes" id="UP000061569">
    <property type="component" value="Chromosome"/>
</dbReference>
<dbReference type="GO" id="GO:0005886">
    <property type="term" value="C:plasma membrane"/>
    <property type="evidence" value="ECO:0007669"/>
    <property type="project" value="UniProtKB-SubCell"/>
</dbReference>